<dbReference type="OrthoDB" id="3229173at2759"/>
<evidence type="ECO:0000259" key="2">
    <source>
        <dbReference type="PROSITE" id="PS50994"/>
    </source>
</evidence>
<dbReference type="GO" id="GO:0015074">
    <property type="term" value="P:DNA integration"/>
    <property type="evidence" value="ECO:0007669"/>
    <property type="project" value="InterPro"/>
</dbReference>
<keyword evidence="1" id="KW-0694">RNA-binding</keyword>
<evidence type="ECO:0000256" key="1">
    <source>
        <dbReference type="ARBA" id="ARBA00022884"/>
    </source>
</evidence>
<dbReference type="HOGENOM" id="CLU_193393_0_0_1"/>
<feature type="non-terminal residue" evidence="3">
    <location>
        <position position="1"/>
    </location>
</feature>
<evidence type="ECO:0000313" key="4">
    <source>
        <dbReference type="Proteomes" id="UP000053647"/>
    </source>
</evidence>
<name>A0A0C9TCP5_PAXIN</name>
<reference evidence="4" key="2">
    <citation type="submission" date="2015-01" db="EMBL/GenBank/DDBJ databases">
        <title>Evolutionary Origins and Diversification of the Mycorrhizal Mutualists.</title>
        <authorList>
            <consortium name="DOE Joint Genome Institute"/>
            <consortium name="Mycorrhizal Genomics Consortium"/>
            <person name="Kohler A."/>
            <person name="Kuo A."/>
            <person name="Nagy L.G."/>
            <person name="Floudas D."/>
            <person name="Copeland A."/>
            <person name="Barry K.W."/>
            <person name="Cichocki N."/>
            <person name="Veneault-Fourrey C."/>
            <person name="LaButti K."/>
            <person name="Lindquist E.A."/>
            <person name="Lipzen A."/>
            <person name="Lundell T."/>
            <person name="Morin E."/>
            <person name="Murat C."/>
            <person name="Riley R."/>
            <person name="Ohm R."/>
            <person name="Sun H."/>
            <person name="Tunlid A."/>
            <person name="Henrissat B."/>
            <person name="Grigoriev I.V."/>
            <person name="Hibbett D.S."/>
            <person name="Martin F."/>
        </authorList>
    </citation>
    <scope>NUCLEOTIDE SEQUENCE [LARGE SCALE GENOMIC DNA]</scope>
    <source>
        <strain evidence="4">ATCC 200175</strain>
    </source>
</reference>
<reference evidence="3 4" key="1">
    <citation type="submission" date="2014-06" db="EMBL/GenBank/DDBJ databases">
        <authorList>
            <consortium name="DOE Joint Genome Institute"/>
            <person name="Kuo A."/>
            <person name="Kohler A."/>
            <person name="Nagy L.G."/>
            <person name="Floudas D."/>
            <person name="Copeland A."/>
            <person name="Barry K.W."/>
            <person name="Cichocki N."/>
            <person name="Veneault-Fourrey C."/>
            <person name="LaButti K."/>
            <person name="Lindquist E.A."/>
            <person name="Lipzen A."/>
            <person name="Lundell T."/>
            <person name="Morin E."/>
            <person name="Murat C."/>
            <person name="Sun H."/>
            <person name="Tunlid A."/>
            <person name="Henrissat B."/>
            <person name="Grigoriev I.V."/>
            <person name="Hibbett D.S."/>
            <person name="Martin F."/>
            <person name="Nordberg H.P."/>
            <person name="Cantor M.N."/>
            <person name="Hua S.X."/>
        </authorList>
    </citation>
    <scope>NUCLEOTIDE SEQUENCE [LARGE SCALE GENOMIC DNA]</scope>
    <source>
        <strain evidence="3 4">ATCC 200175</strain>
    </source>
</reference>
<feature type="non-terminal residue" evidence="3">
    <location>
        <position position="60"/>
    </location>
</feature>
<dbReference type="EMBL" id="KN820585">
    <property type="protein sequence ID" value="KIJ05987.1"/>
    <property type="molecule type" value="Genomic_DNA"/>
</dbReference>
<evidence type="ECO:0000313" key="3">
    <source>
        <dbReference type="EMBL" id="KIJ05987.1"/>
    </source>
</evidence>
<dbReference type="GO" id="GO:0003723">
    <property type="term" value="F:RNA binding"/>
    <property type="evidence" value="ECO:0007669"/>
    <property type="project" value="UniProtKB-KW"/>
</dbReference>
<dbReference type="GO" id="GO:0005634">
    <property type="term" value="C:nucleus"/>
    <property type="evidence" value="ECO:0007669"/>
    <property type="project" value="UniProtKB-ARBA"/>
</dbReference>
<keyword evidence="4" id="KW-1185">Reference proteome</keyword>
<dbReference type="SUPFAM" id="SSF53098">
    <property type="entry name" value="Ribonuclease H-like"/>
    <property type="match status" value="1"/>
</dbReference>
<dbReference type="InterPro" id="IPR036397">
    <property type="entry name" value="RNaseH_sf"/>
</dbReference>
<dbReference type="Gene3D" id="3.30.420.10">
    <property type="entry name" value="Ribonuclease H-like superfamily/Ribonuclease H"/>
    <property type="match status" value="1"/>
</dbReference>
<dbReference type="PROSITE" id="PS50994">
    <property type="entry name" value="INTEGRASE"/>
    <property type="match status" value="1"/>
</dbReference>
<dbReference type="InterPro" id="IPR012337">
    <property type="entry name" value="RNaseH-like_sf"/>
</dbReference>
<dbReference type="Proteomes" id="UP000053647">
    <property type="component" value="Unassembled WGS sequence"/>
</dbReference>
<sequence length="60" mass="7120">CALGKMPNRAFPENPKRATRPFELVHSDLKSFPVDSYHKYRYLIIFLDDFTSFVWITALR</sequence>
<accession>A0A0C9TCP5</accession>
<protein>
    <recommendedName>
        <fullName evidence="2">Integrase catalytic domain-containing protein</fullName>
    </recommendedName>
</protein>
<gene>
    <name evidence="3" type="ORF">PAXINDRAFT_34961</name>
</gene>
<proteinExistence type="predicted"/>
<organism evidence="3 4">
    <name type="scientific">Paxillus involutus ATCC 200175</name>
    <dbReference type="NCBI Taxonomy" id="664439"/>
    <lineage>
        <taxon>Eukaryota</taxon>
        <taxon>Fungi</taxon>
        <taxon>Dikarya</taxon>
        <taxon>Basidiomycota</taxon>
        <taxon>Agaricomycotina</taxon>
        <taxon>Agaricomycetes</taxon>
        <taxon>Agaricomycetidae</taxon>
        <taxon>Boletales</taxon>
        <taxon>Paxilineae</taxon>
        <taxon>Paxillaceae</taxon>
        <taxon>Paxillus</taxon>
    </lineage>
</organism>
<dbReference type="InterPro" id="IPR001584">
    <property type="entry name" value="Integrase_cat-core"/>
</dbReference>
<feature type="domain" description="Integrase catalytic" evidence="2">
    <location>
        <begin position="17"/>
        <end position="60"/>
    </location>
</feature>
<dbReference type="AlphaFoldDB" id="A0A0C9TCP5"/>